<keyword evidence="2" id="KW-1185">Reference proteome</keyword>
<gene>
    <name evidence="1" type="ordered locus">Clocl_0468</name>
</gene>
<dbReference type="OrthoDB" id="2200065at2"/>
<evidence type="ECO:0000313" key="2">
    <source>
        <dbReference type="Proteomes" id="UP000005435"/>
    </source>
</evidence>
<dbReference type="RefSeq" id="WP_014253824.1">
    <property type="nucleotide sequence ID" value="NC_016627.1"/>
</dbReference>
<dbReference type="eggNOG" id="ENOG502Z7TG">
    <property type="taxonomic scope" value="Bacteria"/>
</dbReference>
<protein>
    <submittedName>
        <fullName evidence="1">Uncharacterized protein</fullName>
    </submittedName>
</protein>
<reference evidence="1 2" key="2">
    <citation type="journal article" date="2012" name="Stand. Genomic Sci.">
        <title>Complete Genome Sequence of Clostridium clariflavum DSM 19732.</title>
        <authorList>
            <person name="Izquierdo J.A."/>
            <person name="Goodwin L."/>
            <person name="Davenport K.W."/>
            <person name="Teshima H."/>
            <person name="Bruce D."/>
            <person name="Detter C."/>
            <person name="Tapia R."/>
            <person name="Han S."/>
            <person name="Land M."/>
            <person name="Hauser L."/>
            <person name="Jeffries C.D."/>
            <person name="Han J."/>
            <person name="Pitluck S."/>
            <person name="Nolan M."/>
            <person name="Chen A."/>
            <person name="Huntemann M."/>
            <person name="Mavromatis K."/>
            <person name="Mikhailova N."/>
            <person name="Liolios K."/>
            <person name="Woyke T."/>
            <person name="Lynd L.R."/>
        </authorList>
    </citation>
    <scope>NUCLEOTIDE SEQUENCE [LARGE SCALE GENOMIC DNA]</scope>
    <source>
        <strain evidence="2">DSM 19732 / NBRC 101661 / EBR45</strain>
    </source>
</reference>
<dbReference type="KEGG" id="ccl:Clocl_0468"/>
<dbReference type="EMBL" id="CP003065">
    <property type="protein sequence ID" value="AEV67192.1"/>
    <property type="molecule type" value="Genomic_DNA"/>
</dbReference>
<proteinExistence type="predicted"/>
<accession>G8LSD1</accession>
<name>G8LSD1_ACECE</name>
<reference evidence="2" key="1">
    <citation type="submission" date="2011-12" db="EMBL/GenBank/DDBJ databases">
        <title>Complete sequence of Clostridium clariflavum DSM 19732.</title>
        <authorList>
            <consortium name="US DOE Joint Genome Institute"/>
            <person name="Lucas S."/>
            <person name="Han J."/>
            <person name="Lapidus A."/>
            <person name="Cheng J.-F."/>
            <person name="Goodwin L."/>
            <person name="Pitluck S."/>
            <person name="Peters L."/>
            <person name="Teshima H."/>
            <person name="Detter J.C."/>
            <person name="Han C."/>
            <person name="Tapia R."/>
            <person name="Land M."/>
            <person name="Hauser L."/>
            <person name="Kyrpides N."/>
            <person name="Ivanova N."/>
            <person name="Pagani I."/>
            <person name="Kitzmiller T."/>
            <person name="Lynd L."/>
            <person name="Izquierdo J."/>
            <person name="Woyke T."/>
        </authorList>
    </citation>
    <scope>NUCLEOTIDE SEQUENCE [LARGE SCALE GENOMIC DNA]</scope>
    <source>
        <strain evidence="2">DSM 19732 / NBRC 101661 / EBR45</strain>
    </source>
</reference>
<evidence type="ECO:0000313" key="1">
    <source>
        <dbReference type="EMBL" id="AEV67192.1"/>
    </source>
</evidence>
<sequence precursor="true">MKKTKLFKILILSAISFFALINITWFSITYIKYKPYVDVIPKNSYGFHVFTDENGYNYNVKKPNYLSLTGNLGVTNKTNEFALIIWPKIFGKYIYGVRIQQEEVVYSIYVDENLKPIYSGNEEIKNIINKYKPELEILYNNAKKKWNL</sequence>
<dbReference type="Proteomes" id="UP000005435">
    <property type="component" value="Chromosome"/>
</dbReference>
<organism evidence="1 2">
    <name type="scientific">Acetivibrio clariflavus (strain DSM 19732 / NBRC 101661 / EBR45)</name>
    <name type="common">Clostridium clariflavum</name>
    <dbReference type="NCBI Taxonomy" id="720554"/>
    <lineage>
        <taxon>Bacteria</taxon>
        <taxon>Bacillati</taxon>
        <taxon>Bacillota</taxon>
        <taxon>Clostridia</taxon>
        <taxon>Eubacteriales</taxon>
        <taxon>Oscillospiraceae</taxon>
        <taxon>Acetivibrio</taxon>
    </lineage>
</organism>
<dbReference type="HOGENOM" id="CLU_1718642_0_0_9"/>
<dbReference type="AlphaFoldDB" id="G8LSD1"/>